<gene>
    <name evidence="2" type="ORF">BLX24_02600</name>
</gene>
<comment type="caution">
    <text evidence="2">The sequence shown here is derived from an EMBL/GenBank/DDBJ whole genome shotgun (WGS) entry which is preliminary data.</text>
</comment>
<evidence type="ECO:0000256" key="1">
    <source>
        <dbReference type="SAM" id="MobiDB-lite"/>
    </source>
</evidence>
<feature type="region of interest" description="Disordered" evidence="1">
    <location>
        <begin position="143"/>
        <end position="187"/>
    </location>
</feature>
<dbReference type="InterPro" id="IPR011990">
    <property type="entry name" value="TPR-like_helical_dom_sf"/>
</dbReference>
<evidence type="ECO:0000313" key="2">
    <source>
        <dbReference type="EMBL" id="OIN60991.1"/>
    </source>
</evidence>
<organism evidence="2 3">
    <name type="scientific">Arsenicibacter rosenii</name>
    <dbReference type="NCBI Taxonomy" id="1750698"/>
    <lineage>
        <taxon>Bacteria</taxon>
        <taxon>Pseudomonadati</taxon>
        <taxon>Bacteroidota</taxon>
        <taxon>Cytophagia</taxon>
        <taxon>Cytophagales</taxon>
        <taxon>Spirosomataceae</taxon>
        <taxon>Arsenicibacter</taxon>
    </lineage>
</organism>
<dbReference type="SUPFAM" id="SSF48452">
    <property type="entry name" value="TPR-like"/>
    <property type="match status" value="1"/>
</dbReference>
<accession>A0A1S2VQE6</accession>
<dbReference type="EMBL" id="MORL01000001">
    <property type="protein sequence ID" value="OIN60991.1"/>
    <property type="molecule type" value="Genomic_DNA"/>
</dbReference>
<dbReference type="Proteomes" id="UP000181790">
    <property type="component" value="Unassembled WGS sequence"/>
</dbReference>
<keyword evidence="3" id="KW-1185">Reference proteome</keyword>
<sequence>MRFFVLILALWLWNWQGFDQISVRNLALKQAEQAYSAGNYARAAEHYSFLIKTEPRVNPDIHLNFGHALFRTKQYRLARQQYKQVMAFSEPSLVATATNQLGVIACFERDTVGALSLFKEAMLNNPADKSARYNYELIKRIYSGKTKPPRQKKPEPAPKQQPKPQQANSETEQSDEQKDVLRKLRNLNMSEEQAMQILNAMRDDDLPYALARRRRQAETKKQGTAQRW</sequence>
<dbReference type="OrthoDB" id="597471at2"/>
<name>A0A1S2VQE6_9BACT</name>
<protein>
    <submittedName>
        <fullName evidence="2">Uncharacterized protein</fullName>
    </submittedName>
</protein>
<proteinExistence type="predicted"/>
<evidence type="ECO:0000313" key="3">
    <source>
        <dbReference type="Proteomes" id="UP000181790"/>
    </source>
</evidence>
<dbReference type="AlphaFoldDB" id="A0A1S2VQE6"/>
<dbReference type="Gene3D" id="1.25.40.10">
    <property type="entry name" value="Tetratricopeptide repeat domain"/>
    <property type="match status" value="1"/>
</dbReference>
<reference evidence="2 3" key="1">
    <citation type="submission" date="2016-10" db="EMBL/GenBank/DDBJ databases">
        <title>Arsenicibacter rosenii gen. nov., sp. nov., an efficient arsenic-methylating bacterium isolated from an arsenic-contaminated paddy soil.</title>
        <authorList>
            <person name="Huang K."/>
        </authorList>
    </citation>
    <scope>NUCLEOTIDE SEQUENCE [LARGE SCALE GENOMIC DNA]</scope>
    <source>
        <strain evidence="2 3">SM-1</strain>
    </source>
</reference>
<dbReference type="RefSeq" id="WP_071501496.1">
    <property type="nucleotide sequence ID" value="NZ_MORL01000001.1"/>
</dbReference>